<dbReference type="OrthoDB" id="4188844at2759"/>
<reference evidence="2" key="1">
    <citation type="journal article" date="2020" name="Stud. Mycol.">
        <title>101 Dothideomycetes genomes: a test case for predicting lifestyles and emergence of pathogens.</title>
        <authorList>
            <person name="Haridas S."/>
            <person name="Albert R."/>
            <person name="Binder M."/>
            <person name="Bloem J."/>
            <person name="Labutti K."/>
            <person name="Salamov A."/>
            <person name="Andreopoulos B."/>
            <person name="Baker S."/>
            <person name="Barry K."/>
            <person name="Bills G."/>
            <person name="Bluhm B."/>
            <person name="Cannon C."/>
            <person name="Castanera R."/>
            <person name="Culley D."/>
            <person name="Daum C."/>
            <person name="Ezra D."/>
            <person name="Gonzalez J."/>
            <person name="Henrissat B."/>
            <person name="Kuo A."/>
            <person name="Liang C."/>
            <person name="Lipzen A."/>
            <person name="Lutzoni F."/>
            <person name="Magnuson J."/>
            <person name="Mondo S."/>
            <person name="Nolan M."/>
            <person name="Ohm R."/>
            <person name="Pangilinan J."/>
            <person name="Park H.-J."/>
            <person name="Ramirez L."/>
            <person name="Alfaro M."/>
            <person name="Sun H."/>
            <person name="Tritt A."/>
            <person name="Yoshinaga Y."/>
            <person name="Zwiers L.-H."/>
            <person name="Turgeon B."/>
            <person name="Goodwin S."/>
            <person name="Spatafora J."/>
            <person name="Crous P."/>
            <person name="Grigoriev I."/>
        </authorList>
    </citation>
    <scope>NUCLEOTIDE SEQUENCE</scope>
    <source>
        <strain evidence="2">CBS 119925</strain>
    </source>
</reference>
<dbReference type="EMBL" id="MU006564">
    <property type="protein sequence ID" value="KAF2750449.1"/>
    <property type="molecule type" value="Genomic_DNA"/>
</dbReference>
<organism evidence="2 3">
    <name type="scientific">Sporormia fimetaria CBS 119925</name>
    <dbReference type="NCBI Taxonomy" id="1340428"/>
    <lineage>
        <taxon>Eukaryota</taxon>
        <taxon>Fungi</taxon>
        <taxon>Dikarya</taxon>
        <taxon>Ascomycota</taxon>
        <taxon>Pezizomycotina</taxon>
        <taxon>Dothideomycetes</taxon>
        <taxon>Pleosporomycetidae</taxon>
        <taxon>Pleosporales</taxon>
        <taxon>Sporormiaceae</taxon>
        <taxon>Sporormia</taxon>
    </lineage>
</organism>
<evidence type="ECO:0000256" key="1">
    <source>
        <dbReference type="SAM" id="MobiDB-lite"/>
    </source>
</evidence>
<accession>A0A6A6VKX4</accession>
<protein>
    <submittedName>
        <fullName evidence="2">Uncharacterized protein</fullName>
    </submittedName>
</protein>
<evidence type="ECO:0000313" key="3">
    <source>
        <dbReference type="Proteomes" id="UP000799440"/>
    </source>
</evidence>
<dbReference type="AlphaFoldDB" id="A0A6A6VKX4"/>
<feature type="compositionally biased region" description="Low complexity" evidence="1">
    <location>
        <begin position="21"/>
        <end position="43"/>
    </location>
</feature>
<evidence type="ECO:0000313" key="2">
    <source>
        <dbReference type="EMBL" id="KAF2750449.1"/>
    </source>
</evidence>
<dbReference type="Proteomes" id="UP000799440">
    <property type="component" value="Unassembled WGS sequence"/>
</dbReference>
<proteinExistence type="predicted"/>
<feature type="compositionally biased region" description="Basic and acidic residues" evidence="1">
    <location>
        <begin position="46"/>
        <end position="58"/>
    </location>
</feature>
<feature type="region of interest" description="Disordered" evidence="1">
    <location>
        <begin position="1"/>
        <end position="85"/>
    </location>
</feature>
<feature type="compositionally biased region" description="Acidic residues" evidence="1">
    <location>
        <begin position="75"/>
        <end position="85"/>
    </location>
</feature>
<name>A0A6A6VKX4_9PLEO</name>
<sequence>MDFRRATRPPPATRRNVFHALSSRRQNPSSMSSTSSRSTLLISAEDADRKDDLVERDSAGNIRLTAPMVQKETAGEEQPDDDTEEREYIKTLYEDYSSKEDTLPQSLVDSLEDALHVMLEKKVQSLEDDRWMFEGDPKSKSS</sequence>
<gene>
    <name evidence="2" type="ORF">M011DRAFT_474884</name>
</gene>
<keyword evidence="3" id="KW-1185">Reference proteome</keyword>